<dbReference type="Pfam" id="PF22486">
    <property type="entry name" value="MATH_2"/>
    <property type="match status" value="1"/>
</dbReference>
<dbReference type="PROSITE" id="PS50144">
    <property type="entry name" value="MATH"/>
    <property type="match status" value="1"/>
</dbReference>
<feature type="compositionally biased region" description="Low complexity" evidence="1">
    <location>
        <begin position="10"/>
        <end position="23"/>
    </location>
</feature>
<proteinExistence type="predicted"/>
<comment type="caution">
    <text evidence="3">The sequence shown here is derived from an EMBL/GenBank/DDBJ whole genome shotgun (WGS) entry which is preliminary data.</text>
</comment>
<dbReference type="EMBL" id="JBFOLK010000006">
    <property type="protein sequence ID" value="KAL2506759.1"/>
    <property type="molecule type" value="Genomic_DNA"/>
</dbReference>
<organism evidence="3 4">
    <name type="scientific">Abeliophyllum distichum</name>
    <dbReference type="NCBI Taxonomy" id="126358"/>
    <lineage>
        <taxon>Eukaryota</taxon>
        <taxon>Viridiplantae</taxon>
        <taxon>Streptophyta</taxon>
        <taxon>Embryophyta</taxon>
        <taxon>Tracheophyta</taxon>
        <taxon>Spermatophyta</taxon>
        <taxon>Magnoliopsida</taxon>
        <taxon>eudicotyledons</taxon>
        <taxon>Gunneridae</taxon>
        <taxon>Pentapetalae</taxon>
        <taxon>asterids</taxon>
        <taxon>lamiids</taxon>
        <taxon>Lamiales</taxon>
        <taxon>Oleaceae</taxon>
        <taxon>Forsythieae</taxon>
        <taxon>Abeliophyllum</taxon>
    </lineage>
</organism>
<protein>
    <submittedName>
        <fullName evidence="3">BTB/POZ and MATH domain-containing protein 2</fullName>
    </submittedName>
</protein>
<dbReference type="Proteomes" id="UP001604336">
    <property type="component" value="Unassembled WGS sequence"/>
</dbReference>
<evidence type="ECO:0000256" key="1">
    <source>
        <dbReference type="SAM" id="MobiDB-lite"/>
    </source>
</evidence>
<dbReference type="InterPro" id="IPR002083">
    <property type="entry name" value="MATH/TRAF_dom"/>
</dbReference>
<gene>
    <name evidence="3" type="ORF">Adt_22380</name>
</gene>
<dbReference type="InterPro" id="IPR045005">
    <property type="entry name" value="BPM1-6"/>
</dbReference>
<name>A0ABD1T1Z7_9LAMI</name>
<sequence length="112" mass="12303">MEDFSRLKNPKSPSVSLSSTSKTYTEKGSHSFEISGYSMVKGIGVGKHIASDSFMVGGHLWAIYFYPDGKEFKIGDTCISCFIARVSEGEGVRALFKLELLDQNSRVKRGGI</sequence>
<dbReference type="AlphaFoldDB" id="A0ABD1T1Z7"/>
<keyword evidence="4" id="KW-1185">Reference proteome</keyword>
<dbReference type="PANTHER" id="PTHR26379:SF470">
    <property type="entry name" value="BTB_POZ AND MATH DOMAIN-CONTAINING PROTEIN 2-LIKE"/>
    <property type="match status" value="1"/>
</dbReference>
<reference evidence="4" key="1">
    <citation type="submission" date="2024-07" db="EMBL/GenBank/DDBJ databases">
        <title>Two chromosome-level genome assemblies of Korean endemic species Abeliophyllum distichum and Forsythia ovata (Oleaceae).</title>
        <authorList>
            <person name="Jang H."/>
        </authorList>
    </citation>
    <scope>NUCLEOTIDE SEQUENCE [LARGE SCALE GENOMIC DNA]</scope>
</reference>
<dbReference type="Gene3D" id="2.60.210.10">
    <property type="entry name" value="Apoptosis, Tumor Necrosis Factor Receptor Associated Protein 2, Chain A"/>
    <property type="match status" value="1"/>
</dbReference>
<dbReference type="InterPro" id="IPR008974">
    <property type="entry name" value="TRAF-like"/>
</dbReference>
<accession>A0ABD1T1Z7</accession>
<evidence type="ECO:0000313" key="4">
    <source>
        <dbReference type="Proteomes" id="UP001604336"/>
    </source>
</evidence>
<feature type="domain" description="MATH" evidence="2">
    <location>
        <begin position="27"/>
        <end position="112"/>
    </location>
</feature>
<dbReference type="CDD" id="cd00121">
    <property type="entry name" value="MATH"/>
    <property type="match status" value="1"/>
</dbReference>
<evidence type="ECO:0000259" key="2">
    <source>
        <dbReference type="PROSITE" id="PS50144"/>
    </source>
</evidence>
<dbReference type="SUPFAM" id="SSF49599">
    <property type="entry name" value="TRAF domain-like"/>
    <property type="match status" value="1"/>
</dbReference>
<evidence type="ECO:0000313" key="3">
    <source>
        <dbReference type="EMBL" id="KAL2506759.1"/>
    </source>
</evidence>
<dbReference type="PANTHER" id="PTHR26379">
    <property type="entry name" value="BTB/POZ AND MATH DOMAIN-CONTAINING PROTEIN 1"/>
    <property type="match status" value="1"/>
</dbReference>
<feature type="region of interest" description="Disordered" evidence="1">
    <location>
        <begin position="1"/>
        <end position="28"/>
    </location>
</feature>